<feature type="transmembrane region" description="Helical" evidence="1">
    <location>
        <begin position="42"/>
        <end position="61"/>
    </location>
</feature>
<dbReference type="AlphaFoldDB" id="A0A6G1J6X6"/>
<feature type="transmembrane region" description="Helical" evidence="1">
    <location>
        <begin position="364"/>
        <end position="389"/>
    </location>
</feature>
<protein>
    <submittedName>
        <fullName evidence="2">Uncharacterized protein</fullName>
    </submittedName>
</protein>
<feature type="transmembrane region" description="Helical" evidence="1">
    <location>
        <begin position="73"/>
        <end position="98"/>
    </location>
</feature>
<sequence>MSNRTGIAQSIRFCSELDGNAVYECLRTHIGDNDPTRSLTEVILRSLGIHVIALTSYGHLLSMQGLTTVRSPLLYLSSVLFFFFPTLAGTEILVRIVRVCSQAARTRRSSYRYCIAASLGIHVVVSGLPRPLDDIDPSNLRFEKKERTLVWGGRLVVLLLFLVQYTGTIVISMRAAVFLELGNNFWYQDRRNLGVALGGVVAVLNSICICLINGDWNYAPASTGPIQLSSTEIFSDPVPDLNEPSSAARSTLETNFSIIEHDAPSATKNHFMENMRRKNCVFSESLPTRFPATLQIAADYAQISRHLFNSVIDRSSHNGYLAQIYYCLKNPNQSRDGFCYPTLRVFPTRFWSSMGFHPWPYPKIINALVGISIARIILADIFRLVLWFIPQALPVVRFPQKWILGGRSITAFTVFLVSLLFNLVLWAMEIATRLYLDIYAEANRVYGVEWTKFNYGLASYRDPWQDSATQYKPYGGT</sequence>
<accession>A0A6G1J6X6</accession>
<reference evidence="2" key="1">
    <citation type="journal article" date="2020" name="Stud. Mycol.">
        <title>101 Dothideomycetes genomes: a test case for predicting lifestyles and emergence of pathogens.</title>
        <authorList>
            <person name="Haridas S."/>
            <person name="Albert R."/>
            <person name="Binder M."/>
            <person name="Bloem J."/>
            <person name="Labutti K."/>
            <person name="Salamov A."/>
            <person name="Andreopoulos B."/>
            <person name="Baker S."/>
            <person name="Barry K."/>
            <person name="Bills G."/>
            <person name="Bluhm B."/>
            <person name="Cannon C."/>
            <person name="Castanera R."/>
            <person name="Culley D."/>
            <person name="Daum C."/>
            <person name="Ezra D."/>
            <person name="Gonzalez J."/>
            <person name="Henrissat B."/>
            <person name="Kuo A."/>
            <person name="Liang C."/>
            <person name="Lipzen A."/>
            <person name="Lutzoni F."/>
            <person name="Magnuson J."/>
            <person name="Mondo S."/>
            <person name="Nolan M."/>
            <person name="Ohm R."/>
            <person name="Pangilinan J."/>
            <person name="Park H.-J."/>
            <person name="Ramirez L."/>
            <person name="Alfaro M."/>
            <person name="Sun H."/>
            <person name="Tritt A."/>
            <person name="Yoshinaga Y."/>
            <person name="Zwiers L.-H."/>
            <person name="Turgeon B."/>
            <person name="Goodwin S."/>
            <person name="Spatafora J."/>
            <person name="Crous P."/>
            <person name="Grigoriev I."/>
        </authorList>
    </citation>
    <scope>NUCLEOTIDE SEQUENCE</scope>
    <source>
        <strain evidence="2">CBS 122367</strain>
    </source>
</reference>
<keyword evidence="1" id="KW-0812">Transmembrane</keyword>
<evidence type="ECO:0000256" key="1">
    <source>
        <dbReference type="SAM" id="Phobius"/>
    </source>
</evidence>
<keyword evidence="1" id="KW-1133">Transmembrane helix</keyword>
<dbReference type="OrthoDB" id="3798605at2759"/>
<dbReference type="Proteomes" id="UP000799291">
    <property type="component" value="Unassembled WGS sequence"/>
</dbReference>
<proteinExistence type="predicted"/>
<keyword evidence="1" id="KW-0472">Membrane</keyword>
<evidence type="ECO:0000313" key="3">
    <source>
        <dbReference type="Proteomes" id="UP000799291"/>
    </source>
</evidence>
<feature type="transmembrane region" description="Helical" evidence="1">
    <location>
        <begin position="193"/>
        <end position="212"/>
    </location>
</feature>
<organism evidence="2 3">
    <name type="scientific">Lentithecium fluviatile CBS 122367</name>
    <dbReference type="NCBI Taxonomy" id="1168545"/>
    <lineage>
        <taxon>Eukaryota</taxon>
        <taxon>Fungi</taxon>
        <taxon>Dikarya</taxon>
        <taxon>Ascomycota</taxon>
        <taxon>Pezizomycotina</taxon>
        <taxon>Dothideomycetes</taxon>
        <taxon>Pleosporomycetidae</taxon>
        <taxon>Pleosporales</taxon>
        <taxon>Massarineae</taxon>
        <taxon>Lentitheciaceae</taxon>
        <taxon>Lentithecium</taxon>
    </lineage>
</organism>
<dbReference type="EMBL" id="MU005578">
    <property type="protein sequence ID" value="KAF2685943.1"/>
    <property type="molecule type" value="Genomic_DNA"/>
</dbReference>
<keyword evidence="3" id="KW-1185">Reference proteome</keyword>
<feature type="transmembrane region" description="Helical" evidence="1">
    <location>
        <begin position="149"/>
        <end position="173"/>
    </location>
</feature>
<evidence type="ECO:0000313" key="2">
    <source>
        <dbReference type="EMBL" id="KAF2685943.1"/>
    </source>
</evidence>
<name>A0A6G1J6X6_9PLEO</name>
<gene>
    <name evidence="2" type="ORF">K458DRAFT_486697</name>
</gene>
<feature type="transmembrane region" description="Helical" evidence="1">
    <location>
        <begin position="409"/>
        <end position="428"/>
    </location>
</feature>